<comment type="caution">
    <text evidence="5">Lacks conserved residue(s) required for the propagation of feature annotation.</text>
</comment>
<keyword evidence="2 5" id="KW-0645">Protease</keyword>
<comment type="catalytic activity">
    <reaction evidence="5 6">
        <text>Release of N-terminal amino acids, preferentially methionine, from peptides and arylamides.</text>
        <dbReference type="EC" id="3.4.11.18"/>
    </reaction>
</comment>
<keyword evidence="9" id="KW-1185">Reference proteome</keyword>
<proteinExistence type="inferred from homology"/>
<feature type="binding site" evidence="5">
    <location>
        <position position="285"/>
    </location>
    <ligand>
        <name>a divalent metal cation</name>
        <dbReference type="ChEBI" id="CHEBI:60240"/>
        <label>2</label>
        <note>catalytic</note>
    </ligand>
</feature>
<comment type="caution">
    <text evidence="8">The sequence shown here is derived from an EMBL/GenBank/DDBJ whole genome shotgun (WGS) entry which is preliminary data.</text>
</comment>
<dbReference type="HAMAP" id="MF_01974">
    <property type="entry name" value="MetAP_1"/>
    <property type="match status" value="1"/>
</dbReference>
<dbReference type="EC" id="3.4.11.18" evidence="6"/>
<dbReference type="Pfam" id="PF00557">
    <property type="entry name" value="Peptidase_M24"/>
    <property type="match status" value="1"/>
</dbReference>
<comment type="cofactor">
    <cofactor evidence="5">
        <name>Co(2+)</name>
        <dbReference type="ChEBI" id="CHEBI:48828"/>
    </cofactor>
    <cofactor evidence="5">
        <name>Zn(2+)</name>
        <dbReference type="ChEBI" id="CHEBI:29105"/>
    </cofactor>
    <cofactor evidence="5">
        <name>Mn(2+)</name>
        <dbReference type="ChEBI" id="CHEBI:29035"/>
    </cofactor>
    <cofactor evidence="5">
        <name>Fe(2+)</name>
        <dbReference type="ChEBI" id="CHEBI:29033"/>
    </cofactor>
    <text evidence="5">Binds 2 divalent metal cations per subunit. Has a high-affinity and a low affinity metal-binding site. The true nature of the physiological cofactor is under debate. The enzyme is active with cobalt, zinc, manganese or divalent iron ions. Most likely, methionine aminopeptidases function as mononuclear Fe(2+)-metalloproteases under physiological conditions, and the catalytically relevant metal-binding site has been assigned to the histidine-containing high-affinity site.</text>
</comment>
<dbReference type="InterPro" id="IPR002467">
    <property type="entry name" value="Pept_M24A_MAP1"/>
</dbReference>
<evidence type="ECO:0000313" key="8">
    <source>
        <dbReference type="EMBL" id="RWR82095.1"/>
    </source>
</evidence>
<dbReference type="SUPFAM" id="SSF55920">
    <property type="entry name" value="Creatinase/aminopeptidase"/>
    <property type="match status" value="1"/>
</dbReference>
<dbReference type="PANTHER" id="PTHR43330:SF1">
    <property type="entry name" value="METHIONINE AMINOPEPTIDASE 1B, CHLOROPLASTIC"/>
    <property type="match status" value="1"/>
</dbReference>
<evidence type="ECO:0000256" key="1">
    <source>
        <dbReference type="ARBA" id="ARBA00022438"/>
    </source>
</evidence>
<keyword evidence="1 5" id="KW-0031">Aminopeptidase</keyword>
<dbReference type="PANTHER" id="PTHR43330">
    <property type="entry name" value="METHIONINE AMINOPEPTIDASE"/>
    <property type="match status" value="1"/>
</dbReference>
<dbReference type="OrthoDB" id="3209743at2759"/>
<evidence type="ECO:0000256" key="6">
    <source>
        <dbReference type="RuleBase" id="RU003653"/>
    </source>
</evidence>
<dbReference type="Proteomes" id="UP000283530">
    <property type="component" value="Unassembled WGS sequence"/>
</dbReference>
<evidence type="ECO:0000313" key="9">
    <source>
        <dbReference type="Proteomes" id="UP000283530"/>
    </source>
</evidence>
<feature type="binding site" evidence="5">
    <location>
        <position position="292"/>
    </location>
    <ligand>
        <name>substrate</name>
    </ligand>
</feature>
<dbReference type="GO" id="GO:0009507">
    <property type="term" value="C:chloroplast"/>
    <property type="evidence" value="ECO:0007669"/>
    <property type="project" value="TreeGrafter"/>
</dbReference>
<dbReference type="Gene3D" id="3.90.230.10">
    <property type="entry name" value="Creatinase/methionine aminopeptidase superfamily"/>
    <property type="match status" value="1"/>
</dbReference>
<evidence type="ECO:0000256" key="4">
    <source>
        <dbReference type="ARBA" id="ARBA00022801"/>
    </source>
</evidence>
<dbReference type="NCBIfam" id="TIGR00500">
    <property type="entry name" value="met_pdase_I"/>
    <property type="match status" value="1"/>
</dbReference>
<keyword evidence="3 5" id="KW-0479">Metal-binding</keyword>
<dbReference type="InterPro" id="IPR000994">
    <property type="entry name" value="Pept_M24"/>
</dbReference>
<name>A0A443NU99_9MAGN</name>
<dbReference type="GO" id="GO:0006508">
    <property type="term" value="P:proteolysis"/>
    <property type="evidence" value="ECO:0007669"/>
    <property type="project" value="UniProtKB-KW"/>
</dbReference>
<dbReference type="GO" id="GO:0046872">
    <property type="term" value="F:metal ion binding"/>
    <property type="evidence" value="ECO:0007669"/>
    <property type="project" value="UniProtKB-UniRule"/>
</dbReference>
<comment type="function">
    <text evidence="6">Cotranslationally removes the N-terminal methionine from nascent proteins. The N-terminal methionine is often cleaved when the second residue in the primary sequence is small and uncharged (Met-Ala-, Cys, Gly, Pro, Ser, Thr, or Val).</text>
</comment>
<dbReference type="CDD" id="cd01086">
    <property type="entry name" value="MetAP1"/>
    <property type="match status" value="1"/>
</dbReference>
<dbReference type="PRINTS" id="PR00599">
    <property type="entry name" value="MAPEPTIDASE"/>
</dbReference>
<evidence type="ECO:0000256" key="3">
    <source>
        <dbReference type="ARBA" id="ARBA00022723"/>
    </source>
</evidence>
<dbReference type="GO" id="GO:0004239">
    <property type="term" value="F:initiator methionyl aminopeptidase activity"/>
    <property type="evidence" value="ECO:0007669"/>
    <property type="project" value="UniProtKB-UniRule"/>
</dbReference>
<evidence type="ECO:0000259" key="7">
    <source>
        <dbReference type="Pfam" id="PF00557"/>
    </source>
</evidence>
<dbReference type="AlphaFoldDB" id="A0A443NU99"/>
<organism evidence="8 9">
    <name type="scientific">Cinnamomum micranthum f. kanehirae</name>
    <dbReference type="NCBI Taxonomy" id="337451"/>
    <lineage>
        <taxon>Eukaryota</taxon>
        <taxon>Viridiplantae</taxon>
        <taxon>Streptophyta</taxon>
        <taxon>Embryophyta</taxon>
        <taxon>Tracheophyta</taxon>
        <taxon>Spermatophyta</taxon>
        <taxon>Magnoliopsida</taxon>
        <taxon>Magnoliidae</taxon>
        <taxon>Laurales</taxon>
        <taxon>Lauraceae</taxon>
        <taxon>Cinnamomum</taxon>
    </lineage>
</organism>
<accession>A0A443NU99</accession>
<dbReference type="STRING" id="337451.A0A443NU99"/>
<dbReference type="EMBL" id="QPKB01000004">
    <property type="protein sequence ID" value="RWR82095.1"/>
    <property type="molecule type" value="Genomic_DNA"/>
</dbReference>
<protein>
    <recommendedName>
        <fullName evidence="6">Methionine aminopeptidase</fullName>
        <ecNumber evidence="6">3.4.11.18</ecNumber>
    </recommendedName>
</protein>
<reference evidence="8 9" key="1">
    <citation type="journal article" date="2019" name="Nat. Plants">
        <title>Stout camphor tree genome fills gaps in understanding of flowering plant genome evolution.</title>
        <authorList>
            <person name="Chaw S.M."/>
            <person name="Liu Y.C."/>
            <person name="Wu Y.W."/>
            <person name="Wang H.Y."/>
            <person name="Lin C.I."/>
            <person name="Wu C.S."/>
            <person name="Ke H.M."/>
            <person name="Chang L.Y."/>
            <person name="Hsu C.Y."/>
            <person name="Yang H.T."/>
            <person name="Sudianto E."/>
            <person name="Hsu M.H."/>
            <person name="Wu K.P."/>
            <person name="Wang L.N."/>
            <person name="Leebens-Mack J.H."/>
            <person name="Tsai I.J."/>
        </authorList>
    </citation>
    <scope>NUCLEOTIDE SEQUENCE [LARGE SCALE GENOMIC DNA]</scope>
    <source>
        <strain evidence="9">cv. Chaw 1501</strain>
        <tissue evidence="8">Young leaves</tissue>
    </source>
</reference>
<feature type="binding site" evidence="5">
    <location>
        <position position="194"/>
    </location>
    <ligand>
        <name>substrate</name>
    </ligand>
</feature>
<keyword evidence="4 5" id="KW-0378">Hydrolase</keyword>
<feature type="domain" description="Peptidase M24" evidence="7">
    <location>
        <begin position="129"/>
        <end position="355"/>
    </location>
</feature>
<gene>
    <name evidence="8" type="ORF">CKAN_01080500</name>
</gene>
<sequence length="364" mass="39572">MASTAYVASLSLSSSFTDNSLPSSSSSSFFAGSQLSFSPSPLPGSRHISKRVVIVSRSLIGIGEAMRIMRERELRSTVKVRKRPPLRRGKVSGRLPVPDHIPRPPYSSTTFLPELSSELQIHDSEGIARMKASCELAARVLDYAGTLVRPSATTKEIDKAVHEMIIDAGAYPSPLGHGGFPKSIYTSVNECMCHGIPDSRQLQHGDLINIGVTVFLNGYHGATAKTFLCGNVNEEAKRLVEVTEECLEKAISVCNNGALFRKIGKRISAHAEKFGYEVVDRFVGHGIGTILHSEPVIIHTSNEFPGRMVEGQTFTIEPIVTMGTMESVTWDDNWTTLTADGSLAAQFSHTVLITQNGVEVLTRC</sequence>
<evidence type="ECO:0000256" key="2">
    <source>
        <dbReference type="ARBA" id="ARBA00022670"/>
    </source>
</evidence>
<dbReference type="InterPro" id="IPR036005">
    <property type="entry name" value="Creatinase/aminopeptidase-like"/>
</dbReference>
<dbReference type="InterPro" id="IPR001714">
    <property type="entry name" value="Pept_M24_MAP"/>
</dbReference>
<comment type="similarity">
    <text evidence="5">Belongs to the peptidase M24A family. Methionine aminopeptidase type 1 subfamily.</text>
</comment>
<feature type="binding site" evidence="5">
    <location>
        <position position="317"/>
    </location>
    <ligand>
        <name>a divalent metal cation</name>
        <dbReference type="ChEBI" id="CHEBI:60240"/>
        <label>2</label>
        <note>catalytic</note>
    </ligand>
</feature>
<dbReference type="GO" id="GO:0070006">
    <property type="term" value="F:metalloaminopeptidase activity"/>
    <property type="evidence" value="ECO:0007669"/>
    <property type="project" value="UniProtKB-UniRule"/>
</dbReference>
<evidence type="ECO:0000256" key="5">
    <source>
        <dbReference type="HAMAP-Rule" id="MF_03174"/>
    </source>
</evidence>